<dbReference type="EMBL" id="MU157932">
    <property type="protein sequence ID" value="KAF9522852.1"/>
    <property type="molecule type" value="Genomic_DNA"/>
</dbReference>
<dbReference type="InterPro" id="IPR000772">
    <property type="entry name" value="Ricin_B_lectin"/>
</dbReference>
<evidence type="ECO:0000313" key="2">
    <source>
        <dbReference type="EMBL" id="KAF9522852.1"/>
    </source>
</evidence>
<keyword evidence="3" id="KW-1185">Reference proteome</keyword>
<proteinExistence type="predicted"/>
<accession>A0A9P6E5F2</accession>
<dbReference type="Proteomes" id="UP000807306">
    <property type="component" value="Unassembled WGS sequence"/>
</dbReference>
<protein>
    <submittedName>
        <fullName evidence="2">Ricin B lectin domain-containing protein</fullName>
    </submittedName>
</protein>
<evidence type="ECO:0000313" key="3">
    <source>
        <dbReference type="Proteomes" id="UP000807306"/>
    </source>
</evidence>
<dbReference type="SMART" id="SM00458">
    <property type="entry name" value="RICIN"/>
    <property type="match status" value="1"/>
</dbReference>
<dbReference type="Pfam" id="PF00652">
    <property type="entry name" value="Ricin_B_lectin"/>
    <property type="match status" value="1"/>
</dbReference>
<dbReference type="AlphaFoldDB" id="A0A9P6E5F2"/>
<comment type="caution">
    <text evidence="2">The sequence shown here is derived from an EMBL/GenBank/DDBJ whole genome shotgun (WGS) entry which is preliminary data.</text>
</comment>
<sequence>YYYLVKGDVFNAGFSVEPVGGSPPVNFCQKIICDSADCKTAFEGPQYEFPPFGSEAPAAPLYSCPGENIHFKITFCPNGKFPNPVAERYISSNSHGDKCLDVRDAVLANGTTVDVNTCSESSKTQKWVLDRGVTKVRIAGTNFCIDRGEPGYYTGVESTITQCRNDSQTQKWRYSDITNRIWWYGTAHSWDRPGICIDLTNANSSQVQVSNCTNGVDSQVWQVAALDGLS</sequence>
<dbReference type="CDD" id="cd00161">
    <property type="entry name" value="beta-trefoil_Ricin-like"/>
    <property type="match status" value="1"/>
</dbReference>
<dbReference type="OrthoDB" id="6770063at2759"/>
<feature type="non-terminal residue" evidence="2">
    <location>
        <position position="1"/>
    </location>
</feature>
<name>A0A9P6E5F2_9AGAR</name>
<evidence type="ECO:0000259" key="1">
    <source>
        <dbReference type="SMART" id="SM00458"/>
    </source>
</evidence>
<feature type="domain" description="Ricin B lectin" evidence="1">
    <location>
        <begin position="87"/>
        <end position="224"/>
    </location>
</feature>
<dbReference type="Gene3D" id="2.80.10.50">
    <property type="match status" value="1"/>
</dbReference>
<gene>
    <name evidence="2" type="ORF">CPB83DRAFT_800162</name>
</gene>
<dbReference type="PROSITE" id="PS50231">
    <property type="entry name" value="RICIN_B_LECTIN"/>
    <property type="match status" value="1"/>
</dbReference>
<organism evidence="2 3">
    <name type="scientific">Crepidotus variabilis</name>
    <dbReference type="NCBI Taxonomy" id="179855"/>
    <lineage>
        <taxon>Eukaryota</taxon>
        <taxon>Fungi</taxon>
        <taxon>Dikarya</taxon>
        <taxon>Basidiomycota</taxon>
        <taxon>Agaricomycotina</taxon>
        <taxon>Agaricomycetes</taxon>
        <taxon>Agaricomycetidae</taxon>
        <taxon>Agaricales</taxon>
        <taxon>Agaricineae</taxon>
        <taxon>Crepidotaceae</taxon>
        <taxon>Crepidotus</taxon>
    </lineage>
</organism>
<dbReference type="InterPro" id="IPR035992">
    <property type="entry name" value="Ricin_B-like_lectins"/>
</dbReference>
<reference evidence="2" key="1">
    <citation type="submission" date="2020-11" db="EMBL/GenBank/DDBJ databases">
        <authorList>
            <consortium name="DOE Joint Genome Institute"/>
            <person name="Ahrendt S."/>
            <person name="Riley R."/>
            <person name="Andreopoulos W."/>
            <person name="Labutti K."/>
            <person name="Pangilinan J."/>
            <person name="Ruiz-Duenas F.J."/>
            <person name="Barrasa J.M."/>
            <person name="Sanchez-Garcia M."/>
            <person name="Camarero S."/>
            <person name="Miyauchi S."/>
            <person name="Serrano A."/>
            <person name="Linde D."/>
            <person name="Babiker R."/>
            <person name="Drula E."/>
            <person name="Ayuso-Fernandez I."/>
            <person name="Pacheco R."/>
            <person name="Padilla G."/>
            <person name="Ferreira P."/>
            <person name="Barriuso J."/>
            <person name="Kellner H."/>
            <person name="Castanera R."/>
            <person name="Alfaro M."/>
            <person name="Ramirez L."/>
            <person name="Pisabarro A.G."/>
            <person name="Kuo A."/>
            <person name="Tritt A."/>
            <person name="Lipzen A."/>
            <person name="He G."/>
            <person name="Yan M."/>
            <person name="Ng V."/>
            <person name="Cullen D."/>
            <person name="Martin F."/>
            <person name="Rosso M.-N."/>
            <person name="Henrissat B."/>
            <person name="Hibbett D."/>
            <person name="Martinez A.T."/>
            <person name="Grigoriev I.V."/>
        </authorList>
    </citation>
    <scope>NUCLEOTIDE SEQUENCE</scope>
    <source>
        <strain evidence="2">CBS 506.95</strain>
    </source>
</reference>
<dbReference type="SUPFAM" id="SSF50370">
    <property type="entry name" value="Ricin B-like lectins"/>
    <property type="match status" value="1"/>
</dbReference>